<dbReference type="RefSeq" id="WP_110630136.1">
    <property type="nucleotide sequence ID" value="NZ_CP029788.1"/>
</dbReference>
<evidence type="ECO:0000256" key="1">
    <source>
        <dbReference type="ARBA" id="ARBA00001974"/>
    </source>
</evidence>
<keyword evidence="7" id="KW-1185">Reference proteome</keyword>
<dbReference type="PANTHER" id="PTHR43884:SF12">
    <property type="entry name" value="ISOVALERYL-COA DEHYDROGENASE, MITOCHONDRIAL-RELATED"/>
    <property type="match status" value="1"/>
</dbReference>
<dbReference type="Gene3D" id="1.10.540.10">
    <property type="entry name" value="Acyl-CoA dehydrogenase/oxidase, N-terminal domain"/>
    <property type="match status" value="1"/>
</dbReference>
<evidence type="ECO:0000256" key="4">
    <source>
        <dbReference type="ARBA" id="ARBA00022827"/>
    </source>
</evidence>
<dbReference type="InterPro" id="IPR009075">
    <property type="entry name" value="AcylCo_DH/oxidase_C"/>
</dbReference>
<dbReference type="PANTHER" id="PTHR43884">
    <property type="entry name" value="ACYL-COA DEHYDROGENASE"/>
    <property type="match status" value="1"/>
</dbReference>
<accession>A0A2U9P8E9</accession>
<gene>
    <name evidence="6" type="ORF">DMT42_25215</name>
</gene>
<proteinExistence type="inferred from homology"/>
<evidence type="ECO:0000256" key="3">
    <source>
        <dbReference type="ARBA" id="ARBA00022630"/>
    </source>
</evidence>
<dbReference type="CDD" id="cd00567">
    <property type="entry name" value="ACAD"/>
    <property type="match status" value="1"/>
</dbReference>
<comment type="cofactor">
    <cofactor evidence="1">
        <name>FAD</name>
        <dbReference type="ChEBI" id="CHEBI:57692"/>
    </cofactor>
</comment>
<dbReference type="OrthoDB" id="3860847at2"/>
<dbReference type="InterPro" id="IPR037069">
    <property type="entry name" value="AcylCoA_DH/ox_N_sf"/>
</dbReference>
<evidence type="ECO:0000313" key="6">
    <source>
        <dbReference type="EMBL" id="AWT45258.1"/>
    </source>
</evidence>
<feature type="domain" description="Acyl-CoA dehydrogenase/oxidase C-terminal" evidence="5">
    <location>
        <begin position="233"/>
        <end position="367"/>
    </location>
</feature>
<dbReference type="KEGG" id="sact:DMT42_25215"/>
<keyword evidence="3" id="KW-0285">Flavoprotein</keyword>
<dbReference type="EMBL" id="CP029788">
    <property type="protein sequence ID" value="AWT45258.1"/>
    <property type="molecule type" value="Genomic_DNA"/>
</dbReference>
<dbReference type="InterPro" id="IPR036250">
    <property type="entry name" value="AcylCo_DH-like_C"/>
</dbReference>
<evidence type="ECO:0000256" key="2">
    <source>
        <dbReference type="ARBA" id="ARBA00009347"/>
    </source>
</evidence>
<name>A0A2U9P8E9_STRAS</name>
<dbReference type="SUPFAM" id="SSF56645">
    <property type="entry name" value="Acyl-CoA dehydrogenase NM domain-like"/>
    <property type="match status" value="1"/>
</dbReference>
<evidence type="ECO:0000259" key="5">
    <source>
        <dbReference type="Pfam" id="PF00441"/>
    </source>
</evidence>
<reference evidence="6 7" key="1">
    <citation type="submission" date="2018-06" db="EMBL/GenBank/DDBJ databases">
        <title>The complete genome sequence of a nosiheptide producer Streptomyces actuosus ATCC 25421: deducing the ability of producing a new class III lantibiotics.</title>
        <authorList>
            <person name="Liu W."/>
            <person name="Sun F."/>
            <person name="Hu Y."/>
        </authorList>
    </citation>
    <scope>NUCLEOTIDE SEQUENCE [LARGE SCALE GENOMIC DNA]</scope>
    <source>
        <strain evidence="6 7">ATCC 25421</strain>
    </source>
</reference>
<dbReference type="GO" id="GO:0050660">
    <property type="term" value="F:flavin adenine dinucleotide binding"/>
    <property type="evidence" value="ECO:0007669"/>
    <property type="project" value="InterPro"/>
</dbReference>
<sequence>MTGIWSRTDHLEKLLGDPWDAGNPAGFAAAVAADEREETAAAAEAALDDFGLHAEFVPRALGGRLERVDDMVELMRSVYRRDPALGLGRGGQLLPTVHVWTAGSPEQRREAAGLLLDNRRITCAVHELAHGNDISASSFAARRADDGALRLHGRKESISNFDRADALVVLARTNESNGPRSHSLLFFGADLLDPARVRVLPRFRSVGMRGLRLGGMAADGLEVPGSALLGAEGMGVDTVVRAFQVTRIAFPAMSTAVLDTALRVTLHHTRGRVLYGRPAAALPIVRTTLAEAFADLLVCEALCRAATRALQVCPQAGSVHAPTVKYLVAGLLTDAVERLSTVMGSEFYRRDGEHAVFQKLARDIRPVAFAHIARAACLSALLPQLPGLLGRSRRDPAPAPDALFAAEADLPALDLPGLRSVAGGRDPLAASLPTVLDEELPSAVRPLAEDHVRAFAALTETGTALRPPQLAIDAEVPVRRLAARYTVALAAAACLGVHRTASSGDFLARPEWLVAALTRLSAVERPSGAQLPPGIEDALLEELGDRYDRGLSFGLSARPYA</sequence>
<protein>
    <submittedName>
        <fullName evidence="6">Acyl-CoA dehydrogenase</fullName>
    </submittedName>
</protein>
<organism evidence="6 7">
    <name type="scientific">Streptomyces actuosus</name>
    <dbReference type="NCBI Taxonomy" id="1885"/>
    <lineage>
        <taxon>Bacteria</taxon>
        <taxon>Bacillati</taxon>
        <taxon>Actinomycetota</taxon>
        <taxon>Actinomycetes</taxon>
        <taxon>Kitasatosporales</taxon>
        <taxon>Streptomycetaceae</taxon>
        <taxon>Streptomyces</taxon>
    </lineage>
</organism>
<dbReference type="AlphaFoldDB" id="A0A2U9P8E9"/>
<dbReference type="SUPFAM" id="SSF47203">
    <property type="entry name" value="Acyl-CoA dehydrogenase C-terminal domain-like"/>
    <property type="match status" value="1"/>
</dbReference>
<dbReference type="Pfam" id="PF00441">
    <property type="entry name" value="Acyl-CoA_dh_1"/>
    <property type="match status" value="1"/>
</dbReference>
<dbReference type="Gene3D" id="2.40.110.10">
    <property type="entry name" value="Butyryl-CoA Dehydrogenase, subunit A, domain 2"/>
    <property type="match status" value="1"/>
</dbReference>
<dbReference type="Gene3D" id="1.20.140.10">
    <property type="entry name" value="Butyryl-CoA Dehydrogenase, subunit A, domain 3"/>
    <property type="match status" value="1"/>
</dbReference>
<dbReference type="GO" id="GO:0003995">
    <property type="term" value="F:acyl-CoA dehydrogenase activity"/>
    <property type="evidence" value="ECO:0007669"/>
    <property type="project" value="TreeGrafter"/>
</dbReference>
<dbReference type="InterPro" id="IPR009100">
    <property type="entry name" value="AcylCoA_DH/oxidase_NM_dom_sf"/>
</dbReference>
<comment type="similarity">
    <text evidence="2">Belongs to the acyl-CoA dehydrogenase family.</text>
</comment>
<dbReference type="Proteomes" id="UP000247634">
    <property type="component" value="Chromosome"/>
</dbReference>
<dbReference type="InterPro" id="IPR046373">
    <property type="entry name" value="Acyl-CoA_Oxase/DH_mid-dom_sf"/>
</dbReference>
<keyword evidence="4" id="KW-0274">FAD</keyword>
<evidence type="ECO:0000313" key="7">
    <source>
        <dbReference type="Proteomes" id="UP000247634"/>
    </source>
</evidence>